<sequence>MSASNLKEMWTHPSCLFVVLAFYLAIQCAVVTSESPLDEKGIVVTYNITRDAVLACTVKNLGGRRIIWKRISDPYPISVGGSKFHPNKKYRVISRGETCTLIIRRLNLADAGEYVCEASGGAGPSETVVLNSKPGSKATHFLETKREMVAALGETVLLPCEVENIKTGMVMWKNDKQEILSIRKKELLGDRRFRVKHDTRVQWSMQIKDLRESDFGSYTCMVNTNPVITRTVHLKNSEPARFSPVLMEDTSFKRRLEVELGETVTLTCNFNAYPPAEVKWYKRRTDANGKMSKISEFHFKLCSKIAVSS</sequence>
<dbReference type="InterPro" id="IPR013106">
    <property type="entry name" value="Ig_V-set"/>
</dbReference>
<dbReference type="EMBL" id="BLXT01005617">
    <property type="protein sequence ID" value="GFO24667.1"/>
    <property type="molecule type" value="Genomic_DNA"/>
</dbReference>
<dbReference type="CDD" id="cd00096">
    <property type="entry name" value="Ig"/>
    <property type="match status" value="1"/>
</dbReference>
<proteinExistence type="predicted"/>
<feature type="chain" id="PRO_5043887240" evidence="1">
    <location>
        <begin position="34"/>
        <end position="309"/>
    </location>
</feature>
<dbReference type="SMART" id="SM00406">
    <property type="entry name" value="IGv"/>
    <property type="match status" value="2"/>
</dbReference>
<dbReference type="Gene3D" id="2.60.40.10">
    <property type="entry name" value="Immunoglobulins"/>
    <property type="match status" value="3"/>
</dbReference>
<dbReference type="PANTHER" id="PTHR23279">
    <property type="entry name" value="DEFECTIVE PROBOSCIS EXTENSION RESPONSE DPR -RELATED"/>
    <property type="match status" value="1"/>
</dbReference>
<dbReference type="InterPro" id="IPR007110">
    <property type="entry name" value="Ig-like_dom"/>
</dbReference>
<keyword evidence="4" id="KW-1185">Reference proteome</keyword>
<feature type="domain" description="Ig-like" evidence="2">
    <location>
        <begin position="244"/>
        <end position="309"/>
    </location>
</feature>
<dbReference type="PROSITE" id="PS50835">
    <property type="entry name" value="IG_LIKE"/>
    <property type="match status" value="3"/>
</dbReference>
<dbReference type="InterPro" id="IPR003598">
    <property type="entry name" value="Ig_sub2"/>
</dbReference>
<comment type="caution">
    <text evidence="3">The sequence shown here is derived from an EMBL/GenBank/DDBJ whole genome shotgun (WGS) entry which is preliminary data.</text>
</comment>
<name>A0AAV4BZX1_9GAST</name>
<dbReference type="InterPro" id="IPR013098">
    <property type="entry name" value="Ig_I-set"/>
</dbReference>
<dbReference type="SUPFAM" id="SSF48726">
    <property type="entry name" value="Immunoglobulin"/>
    <property type="match status" value="3"/>
</dbReference>
<dbReference type="Pfam" id="PF07679">
    <property type="entry name" value="I-set"/>
    <property type="match status" value="1"/>
</dbReference>
<dbReference type="PANTHER" id="PTHR23279:SF36">
    <property type="entry name" value="DEFECTIVE PROBOSCIS EXTENSION RESPONSE 9, ISOFORM A"/>
    <property type="match status" value="1"/>
</dbReference>
<dbReference type="InterPro" id="IPR037448">
    <property type="entry name" value="Zig-8"/>
</dbReference>
<evidence type="ECO:0000313" key="4">
    <source>
        <dbReference type="Proteomes" id="UP000735302"/>
    </source>
</evidence>
<dbReference type="GO" id="GO:0032589">
    <property type="term" value="C:neuron projection membrane"/>
    <property type="evidence" value="ECO:0007669"/>
    <property type="project" value="TreeGrafter"/>
</dbReference>
<dbReference type="InterPro" id="IPR036179">
    <property type="entry name" value="Ig-like_dom_sf"/>
</dbReference>
<dbReference type="AlphaFoldDB" id="A0AAV4BZX1"/>
<protein>
    <submittedName>
        <fullName evidence="3">Cell adhesion molecule 2</fullName>
    </submittedName>
</protein>
<dbReference type="GO" id="GO:0050808">
    <property type="term" value="P:synapse organization"/>
    <property type="evidence" value="ECO:0007669"/>
    <property type="project" value="TreeGrafter"/>
</dbReference>
<dbReference type="Proteomes" id="UP000735302">
    <property type="component" value="Unassembled WGS sequence"/>
</dbReference>
<feature type="domain" description="Ig-like" evidence="2">
    <location>
        <begin position="134"/>
        <end position="233"/>
    </location>
</feature>
<dbReference type="InterPro" id="IPR013783">
    <property type="entry name" value="Ig-like_fold"/>
</dbReference>
<feature type="domain" description="Ig-like" evidence="2">
    <location>
        <begin position="13"/>
        <end position="131"/>
    </location>
</feature>
<dbReference type="SMART" id="SM00408">
    <property type="entry name" value="IGc2"/>
    <property type="match status" value="2"/>
</dbReference>
<feature type="signal peptide" evidence="1">
    <location>
        <begin position="1"/>
        <end position="33"/>
    </location>
</feature>
<organism evidence="3 4">
    <name type="scientific">Plakobranchus ocellatus</name>
    <dbReference type="NCBI Taxonomy" id="259542"/>
    <lineage>
        <taxon>Eukaryota</taxon>
        <taxon>Metazoa</taxon>
        <taxon>Spiralia</taxon>
        <taxon>Lophotrochozoa</taxon>
        <taxon>Mollusca</taxon>
        <taxon>Gastropoda</taxon>
        <taxon>Heterobranchia</taxon>
        <taxon>Euthyneura</taxon>
        <taxon>Panpulmonata</taxon>
        <taxon>Sacoglossa</taxon>
        <taxon>Placobranchoidea</taxon>
        <taxon>Plakobranchidae</taxon>
        <taxon>Plakobranchus</taxon>
    </lineage>
</organism>
<dbReference type="Pfam" id="PF07686">
    <property type="entry name" value="V-set"/>
    <property type="match status" value="1"/>
</dbReference>
<reference evidence="3 4" key="1">
    <citation type="journal article" date="2021" name="Elife">
        <title>Chloroplast acquisition without the gene transfer in kleptoplastic sea slugs, Plakobranchus ocellatus.</title>
        <authorList>
            <person name="Maeda T."/>
            <person name="Takahashi S."/>
            <person name="Yoshida T."/>
            <person name="Shimamura S."/>
            <person name="Takaki Y."/>
            <person name="Nagai Y."/>
            <person name="Toyoda A."/>
            <person name="Suzuki Y."/>
            <person name="Arimoto A."/>
            <person name="Ishii H."/>
            <person name="Satoh N."/>
            <person name="Nishiyama T."/>
            <person name="Hasebe M."/>
            <person name="Maruyama T."/>
            <person name="Minagawa J."/>
            <person name="Obokata J."/>
            <person name="Shigenobu S."/>
        </authorList>
    </citation>
    <scope>NUCLEOTIDE SEQUENCE [LARGE SCALE GENOMIC DNA]</scope>
</reference>
<evidence type="ECO:0000259" key="2">
    <source>
        <dbReference type="PROSITE" id="PS50835"/>
    </source>
</evidence>
<evidence type="ECO:0000313" key="3">
    <source>
        <dbReference type="EMBL" id="GFO24667.1"/>
    </source>
</evidence>
<dbReference type="InterPro" id="IPR003599">
    <property type="entry name" value="Ig_sub"/>
</dbReference>
<gene>
    <name evidence="3" type="ORF">PoB_005117200</name>
</gene>
<keyword evidence="1" id="KW-0732">Signal</keyword>
<accession>A0AAV4BZX1</accession>
<dbReference type="SMART" id="SM00409">
    <property type="entry name" value="IG"/>
    <property type="match status" value="2"/>
</dbReference>
<evidence type="ECO:0000256" key="1">
    <source>
        <dbReference type="SAM" id="SignalP"/>
    </source>
</evidence>